<dbReference type="GO" id="GO:0016787">
    <property type="term" value="F:hydrolase activity"/>
    <property type="evidence" value="ECO:0007669"/>
    <property type="project" value="InterPro"/>
</dbReference>
<dbReference type="PANTHER" id="PTHR43143">
    <property type="entry name" value="METALLOPHOSPHOESTERASE, CALCINEURIN SUPERFAMILY"/>
    <property type="match status" value="1"/>
</dbReference>
<dbReference type="InterPro" id="IPR051918">
    <property type="entry name" value="STPP_CPPED1"/>
</dbReference>
<comment type="caution">
    <text evidence="2">The sequence shown here is derived from an EMBL/GenBank/DDBJ whole genome shotgun (WGS) entry which is preliminary data.</text>
</comment>
<accession>A0A2H0KMR2</accession>
<evidence type="ECO:0000313" key="2">
    <source>
        <dbReference type="EMBL" id="PIQ71833.1"/>
    </source>
</evidence>
<sequence length="285" mass="32956">MSTSNTILYLSLKFAIINDAHIGPITSGYKFGIQRKVMGEAEKLIKEFVRKMNEEDHPEFVVNLGDSIEDVNDKAKDIISYKKFLSLLSPLKYPLYHLIGNHDVRTLPQEKIAKILGYEKMYYSFDRGEYHFIALSFEMIEDHTHDLAAISAQIPEKQMEWLKADLSKTNKPCIIFVHYGLADDDMKGNFWFEKDPYHAMMGNRKEIRKILENSGKVKAIISAHQHWNRMHVHNGIPYFTITSMIENTHNDGIASGANTIVELNSEKIRINVRGNDPIKFKYEFK</sequence>
<dbReference type="AlphaFoldDB" id="A0A2H0KMR2"/>
<gene>
    <name evidence="2" type="ORF">COV87_01110</name>
</gene>
<name>A0A2H0KMR2_9BACT</name>
<organism evidence="2 3">
    <name type="scientific">Candidatus Roizmanbacteria bacterium CG11_big_fil_rev_8_21_14_0_20_37_16</name>
    <dbReference type="NCBI Taxonomy" id="1974857"/>
    <lineage>
        <taxon>Bacteria</taxon>
        <taxon>Candidatus Roizmaniibacteriota</taxon>
    </lineage>
</organism>
<evidence type="ECO:0000259" key="1">
    <source>
        <dbReference type="Pfam" id="PF00149"/>
    </source>
</evidence>
<dbReference type="Proteomes" id="UP000229497">
    <property type="component" value="Unassembled WGS sequence"/>
</dbReference>
<dbReference type="Gene3D" id="3.60.21.10">
    <property type="match status" value="2"/>
</dbReference>
<feature type="domain" description="Calcineurin-like phosphoesterase" evidence="1">
    <location>
        <begin position="12"/>
        <end position="227"/>
    </location>
</feature>
<protein>
    <recommendedName>
        <fullName evidence="1">Calcineurin-like phosphoesterase domain-containing protein</fullName>
    </recommendedName>
</protein>
<reference evidence="2 3" key="1">
    <citation type="submission" date="2017-09" db="EMBL/GenBank/DDBJ databases">
        <title>Depth-based differentiation of microbial function through sediment-hosted aquifers and enrichment of novel symbionts in the deep terrestrial subsurface.</title>
        <authorList>
            <person name="Probst A.J."/>
            <person name="Ladd B."/>
            <person name="Jarett J.K."/>
            <person name="Geller-Mcgrath D.E."/>
            <person name="Sieber C.M."/>
            <person name="Emerson J.B."/>
            <person name="Anantharaman K."/>
            <person name="Thomas B.C."/>
            <person name="Malmstrom R."/>
            <person name="Stieglmeier M."/>
            <person name="Klingl A."/>
            <person name="Woyke T."/>
            <person name="Ryan C.M."/>
            <person name="Banfield J.F."/>
        </authorList>
    </citation>
    <scope>NUCLEOTIDE SEQUENCE [LARGE SCALE GENOMIC DNA]</scope>
    <source>
        <strain evidence="2">CG11_big_fil_rev_8_21_14_0_20_37_16</strain>
    </source>
</reference>
<dbReference type="PANTHER" id="PTHR43143:SF1">
    <property type="entry name" value="SERINE_THREONINE-PROTEIN PHOSPHATASE CPPED1"/>
    <property type="match status" value="1"/>
</dbReference>
<dbReference type="InterPro" id="IPR004843">
    <property type="entry name" value="Calcineurin-like_PHP"/>
</dbReference>
<proteinExistence type="predicted"/>
<dbReference type="EMBL" id="PCVK01000032">
    <property type="protein sequence ID" value="PIQ71833.1"/>
    <property type="molecule type" value="Genomic_DNA"/>
</dbReference>
<dbReference type="SUPFAM" id="SSF56300">
    <property type="entry name" value="Metallo-dependent phosphatases"/>
    <property type="match status" value="1"/>
</dbReference>
<dbReference type="Pfam" id="PF00149">
    <property type="entry name" value="Metallophos"/>
    <property type="match status" value="1"/>
</dbReference>
<dbReference type="InterPro" id="IPR029052">
    <property type="entry name" value="Metallo-depent_PP-like"/>
</dbReference>
<evidence type="ECO:0000313" key="3">
    <source>
        <dbReference type="Proteomes" id="UP000229497"/>
    </source>
</evidence>